<feature type="signal peptide" evidence="1">
    <location>
        <begin position="1"/>
        <end position="26"/>
    </location>
</feature>
<dbReference type="Gene3D" id="3.40.1000.10">
    <property type="entry name" value="Mog1/PsbP, alpha/beta/alpha sandwich"/>
    <property type="match status" value="1"/>
</dbReference>
<reference evidence="3 4" key="1">
    <citation type="journal article" date="2010" name="Science">
        <title>Genomic analysis of organismal complexity in the multicellular green alga Volvox carteri.</title>
        <authorList>
            <person name="Prochnik S.E."/>
            <person name="Umen J."/>
            <person name="Nedelcu A.M."/>
            <person name="Hallmann A."/>
            <person name="Miller S.M."/>
            <person name="Nishii I."/>
            <person name="Ferris P."/>
            <person name="Kuo A."/>
            <person name="Mitros T."/>
            <person name="Fritz-Laylin L.K."/>
            <person name="Hellsten U."/>
            <person name="Chapman J."/>
            <person name="Simakov O."/>
            <person name="Rensing S.A."/>
            <person name="Terry A."/>
            <person name="Pangilinan J."/>
            <person name="Kapitonov V."/>
            <person name="Jurka J."/>
            <person name="Salamov A."/>
            <person name="Shapiro H."/>
            <person name="Schmutz J."/>
            <person name="Grimwood J."/>
            <person name="Lindquist E."/>
            <person name="Lucas S."/>
            <person name="Grigoriev I.V."/>
            <person name="Schmitt R."/>
            <person name="Kirk D."/>
            <person name="Rokhsar D.S."/>
        </authorList>
    </citation>
    <scope>NUCLEOTIDE SEQUENCE [LARGE SCALE GENOMIC DNA]</scope>
    <source>
        <strain evidence="4">f. Nagariensis / Eve</strain>
    </source>
</reference>
<accession>D8U3Y2</accession>
<gene>
    <name evidence="3" type="ORF">VOLCADRAFT_105895</name>
</gene>
<dbReference type="PANTHER" id="PTHR31407">
    <property type="match status" value="1"/>
</dbReference>
<evidence type="ECO:0000259" key="2">
    <source>
        <dbReference type="Pfam" id="PF01789"/>
    </source>
</evidence>
<dbReference type="GO" id="GO:0015979">
    <property type="term" value="P:photosynthesis"/>
    <property type="evidence" value="ECO:0007669"/>
    <property type="project" value="InterPro"/>
</dbReference>
<dbReference type="AlphaFoldDB" id="D8U3Y2"/>
<organism evidence="4">
    <name type="scientific">Volvox carteri f. nagariensis</name>
    <dbReference type="NCBI Taxonomy" id="3068"/>
    <lineage>
        <taxon>Eukaryota</taxon>
        <taxon>Viridiplantae</taxon>
        <taxon>Chlorophyta</taxon>
        <taxon>core chlorophytes</taxon>
        <taxon>Chlorophyceae</taxon>
        <taxon>CS clade</taxon>
        <taxon>Chlamydomonadales</taxon>
        <taxon>Volvocaceae</taxon>
        <taxon>Volvox</taxon>
    </lineage>
</organism>
<dbReference type="RefSeq" id="XP_002953300.1">
    <property type="nucleotide sequence ID" value="XM_002953254.1"/>
</dbReference>
<feature type="domain" description="PsbP C-terminal" evidence="2">
    <location>
        <begin position="121"/>
        <end position="228"/>
    </location>
</feature>
<feature type="chain" id="PRO_5003124146" description="PsbP C-terminal domain-containing protein" evidence="1">
    <location>
        <begin position="27"/>
        <end position="247"/>
    </location>
</feature>
<dbReference type="GO" id="GO:0005509">
    <property type="term" value="F:calcium ion binding"/>
    <property type="evidence" value="ECO:0007669"/>
    <property type="project" value="InterPro"/>
</dbReference>
<evidence type="ECO:0000256" key="1">
    <source>
        <dbReference type="SAM" id="SignalP"/>
    </source>
</evidence>
<dbReference type="OrthoDB" id="1903117at2759"/>
<name>D8U3Y2_VOLCA</name>
<evidence type="ECO:0000313" key="4">
    <source>
        <dbReference type="Proteomes" id="UP000001058"/>
    </source>
</evidence>
<dbReference type="InterPro" id="IPR016123">
    <property type="entry name" value="Mog1/PsbP_a/b/a-sand"/>
</dbReference>
<dbReference type="InParanoid" id="D8U3Y2"/>
<dbReference type="EMBL" id="GL378356">
    <property type="protein sequence ID" value="EFJ45610.1"/>
    <property type="molecule type" value="Genomic_DNA"/>
</dbReference>
<evidence type="ECO:0000313" key="3">
    <source>
        <dbReference type="EMBL" id="EFJ45610.1"/>
    </source>
</evidence>
<dbReference type="FunCoup" id="D8U3Y2">
    <property type="interactions" value="613"/>
</dbReference>
<dbReference type="STRING" id="3068.D8U3Y2"/>
<proteinExistence type="predicted"/>
<dbReference type="InterPro" id="IPR002683">
    <property type="entry name" value="PsbP_C"/>
</dbReference>
<dbReference type="eggNOG" id="ENOG502QTGE">
    <property type="taxonomic scope" value="Eukaryota"/>
</dbReference>
<keyword evidence="4" id="KW-1185">Reference proteome</keyword>
<dbReference type="Pfam" id="PF01789">
    <property type="entry name" value="PsbP"/>
    <property type="match status" value="1"/>
</dbReference>
<dbReference type="KEGG" id="vcn:VOLCADRAFT_105895"/>
<sequence length="247" mass="27540">MVNRREVLASKLLLVAGALMPAPAMADVEAATVSAGKMKELSDNILAYKFEYPVATVSGKPLSMLLSRTPEKYSSAAPLTADARQRIVSEVFDFRTFVTASMNVGPASGVLKGRNPAEWKPREVALTVLVDRSTARTTAGQRVALNDVQEAHLETRDGLQYWVYEHISQGSPTITTRTRESYRHSLAVTSWRPAMDGTPYLYTLNLSCPEDLWPDLEPLFRRSAESFTLLPTTRDYIPPDKDPWLFF</sequence>
<dbReference type="PANTHER" id="PTHR31407:SF7">
    <property type="entry name" value="PSBP DOMAIN-CONTAINING PROTEIN 5, CHLOROPLASTIC"/>
    <property type="match status" value="1"/>
</dbReference>
<keyword evidence="1" id="KW-0732">Signal</keyword>
<protein>
    <recommendedName>
        <fullName evidence="2">PsbP C-terminal domain-containing protein</fullName>
    </recommendedName>
</protein>
<dbReference type="GO" id="GO:0019898">
    <property type="term" value="C:extrinsic component of membrane"/>
    <property type="evidence" value="ECO:0007669"/>
    <property type="project" value="InterPro"/>
</dbReference>
<dbReference type="GO" id="GO:0009654">
    <property type="term" value="C:photosystem II oxygen evolving complex"/>
    <property type="evidence" value="ECO:0007669"/>
    <property type="project" value="InterPro"/>
</dbReference>
<dbReference type="Proteomes" id="UP000001058">
    <property type="component" value="Unassembled WGS sequence"/>
</dbReference>
<dbReference type="SUPFAM" id="SSF55724">
    <property type="entry name" value="Mog1p/PsbP-like"/>
    <property type="match status" value="1"/>
</dbReference>
<dbReference type="GeneID" id="9622318"/>